<dbReference type="InterPro" id="IPR041411">
    <property type="entry name" value="Ldi"/>
</dbReference>
<protein>
    <recommendedName>
        <fullName evidence="7">Linalool dehydratase/isomerase domain-containing protein</fullName>
    </recommendedName>
</protein>
<dbReference type="PANTHER" id="PTHR47338:SF4">
    <property type="entry name" value="ZN(II)2CYS6 TRANSCRIPTION FACTOR (EUROFUNG)"/>
    <property type="match status" value="1"/>
</dbReference>
<feature type="chain" id="PRO_5013944194" description="Linalool dehydratase/isomerase domain-containing protein" evidence="6">
    <location>
        <begin position="26"/>
        <end position="212"/>
    </location>
</feature>
<feature type="signal peptide" evidence="6">
    <location>
        <begin position="1"/>
        <end position="25"/>
    </location>
</feature>
<evidence type="ECO:0000256" key="6">
    <source>
        <dbReference type="SAM" id="SignalP"/>
    </source>
</evidence>
<evidence type="ECO:0000256" key="2">
    <source>
        <dbReference type="ARBA" id="ARBA00022723"/>
    </source>
</evidence>
<dbReference type="Pfam" id="PF18566">
    <property type="entry name" value="Ldi"/>
    <property type="match status" value="1"/>
</dbReference>
<accession>A0A2H3GCL5</accession>
<evidence type="ECO:0000256" key="3">
    <source>
        <dbReference type="ARBA" id="ARBA00023015"/>
    </source>
</evidence>
<dbReference type="GO" id="GO:0000981">
    <property type="term" value="F:DNA-binding transcription factor activity, RNA polymerase II-specific"/>
    <property type="evidence" value="ECO:0007669"/>
    <property type="project" value="InterPro"/>
</dbReference>
<sequence>MQHAVFASIVFHLCHCLISHPFLLALRLQNFKVKAPPNFLSKTYEACCEHASKIPSLLHRAQKAGCHVDVSVYAYSTCVAGSILSAIIHGRESMGQVPSQQLLDSGRHSLEILDKIGHFWDHAAKMHTQPLNIKYDGKGEVVVRDLKGADKMDSGNYRAGEGPLRAFIAAIAAEFGDKKICKEALDQLDNIYFLVKTTKIGSLYNTGLLAVT</sequence>
<name>A0A2H3GCL5_FUSOX</name>
<dbReference type="GO" id="GO:0005634">
    <property type="term" value="C:nucleus"/>
    <property type="evidence" value="ECO:0007669"/>
    <property type="project" value="UniProtKB-SubCell"/>
</dbReference>
<comment type="caution">
    <text evidence="8">The sequence shown here is derived from an EMBL/GenBank/DDBJ whole genome shotgun (WGS) entry which is preliminary data.</text>
</comment>
<evidence type="ECO:0000259" key="7">
    <source>
        <dbReference type="Pfam" id="PF18566"/>
    </source>
</evidence>
<keyword evidence="6" id="KW-0732">Signal</keyword>
<evidence type="ECO:0000313" key="8">
    <source>
        <dbReference type="EMBL" id="PCD28627.1"/>
    </source>
</evidence>
<evidence type="ECO:0000256" key="1">
    <source>
        <dbReference type="ARBA" id="ARBA00004123"/>
    </source>
</evidence>
<dbReference type="Proteomes" id="UP000219602">
    <property type="component" value="Chromosome 10"/>
</dbReference>
<dbReference type="AlphaFoldDB" id="A0A2H3GCL5"/>
<dbReference type="PANTHER" id="PTHR47338">
    <property type="entry name" value="ZN(II)2CYS6 TRANSCRIPTION FACTOR (EUROFUNG)-RELATED"/>
    <property type="match status" value="1"/>
</dbReference>
<dbReference type="InterPro" id="IPR050815">
    <property type="entry name" value="TF_fung"/>
</dbReference>
<dbReference type="GO" id="GO:0046872">
    <property type="term" value="F:metal ion binding"/>
    <property type="evidence" value="ECO:0007669"/>
    <property type="project" value="UniProtKB-KW"/>
</dbReference>
<comment type="subcellular location">
    <subcellularLocation>
        <location evidence="1">Nucleus</location>
    </subcellularLocation>
</comment>
<proteinExistence type="predicted"/>
<keyword evidence="3" id="KW-0805">Transcription regulation</keyword>
<dbReference type="EMBL" id="MABQ02000008">
    <property type="protein sequence ID" value="PCD28627.1"/>
    <property type="molecule type" value="Genomic_DNA"/>
</dbReference>
<gene>
    <name evidence="8" type="ORF">AU210_011185</name>
</gene>
<keyword evidence="2" id="KW-0479">Metal-binding</keyword>
<organism evidence="8 9">
    <name type="scientific">Fusarium oxysporum f. sp. radicis-cucumerinum</name>
    <dbReference type="NCBI Taxonomy" id="327505"/>
    <lineage>
        <taxon>Eukaryota</taxon>
        <taxon>Fungi</taxon>
        <taxon>Dikarya</taxon>
        <taxon>Ascomycota</taxon>
        <taxon>Pezizomycotina</taxon>
        <taxon>Sordariomycetes</taxon>
        <taxon>Hypocreomycetidae</taxon>
        <taxon>Hypocreales</taxon>
        <taxon>Nectriaceae</taxon>
        <taxon>Fusarium</taxon>
        <taxon>Fusarium oxysporum species complex</taxon>
    </lineage>
</organism>
<keyword evidence="4" id="KW-0804">Transcription</keyword>
<evidence type="ECO:0000313" key="9">
    <source>
        <dbReference type="Proteomes" id="UP000219602"/>
    </source>
</evidence>
<dbReference type="CDD" id="cd12148">
    <property type="entry name" value="fungal_TF_MHR"/>
    <property type="match status" value="1"/>
</dbReference>
<feature type="domain" description="Linalool dehydratase/isomerase" evidence="7">
    <location>
        <begin position="132"/>
        <end position="191"/>
    </location>
</feature>
<reference evidence="8 9" key="1">
    <citation type="journal article" date="2016" name="Environ. Microbiol.">
        <title>Effector profiles distinguish formae speciales of Fusarium oxysporum.</title>
        <authorList>
            <person name="van Dam P."/>
            <person name="Fokkens L."/>
            <person name="Schmidt S.M."/>
            <person name="Linmans J.H."/>
            <person name="Kistler H.C."/>
            <person name="Ma L.J."/>
            <person name="Rep M."/>
        </authorList>
    </citation>
    <scope>NUCLEOTIDE SEQUENCE [LARGE SCALE GENOMIC DNA]</scope>
    <source>
        <strain evidence="8 9">Forc016</strain>
    </source>
</reference>
<evidence type="ECO:0000256" key="4">
    <source>
        <dbReference type="ARBA" id="ARBA00023163"/>
    </source>
</evidence>
<reference evidence="8 9" key="2">
    <citation type="journal article" date="2017" name="Sci. Rep.">
        <title>A mobile pathogenicity chromosome in Fusarium oxysporum for infection of multiple cucurbit species.</title>
        <authorList>
            <person name="van Dam P."/>
            <person name="Fokkens L."/>
            <person name="Ayukawa Y."/>
            <person name="van der Gragt M."/>
            <person name="Ter Horst A."/>
            <person name="Brankovics B."/>
            <person name="Houterman P.M."/>
            <person name="Arie T."/>
            <person name="Rep M."/>
        </authorList>
    </citation>
    <scope>NUCLEOTIDE SEQUENCE [LARGE SCALE GENOMIC DNA]</scope>
    <source>
        <strain evidence="8 9">Forc016</strain>
    </source>
</reference>
<evidence type="ECO:0000256" key="5">
    <source>
        <dbReference type="ARBA" id="ARBA00023242"/>
    </source>
</evidence>
<keyword evidence="5" id="KW-0539">Nucleus</keyword>
<dbReference type="STRING" id="327505.A0A2H3GCL5"/>